<evidence type="ECO:0000313" key="1">
    <source>
        <dbReference type="EMBL" id="BAW98257.1"/>
    </source>
</evidence>
<sequence>MYLFRRAIGAFQGDLAGLQPLKIENAKLSDVVSKTRALFITVYDKLLLKEITIDMKEYRTETIVFKGTVQDWLDTKEKIPLKTFTGKIGEKYYYVRAEDMQLMGYKVLPARLDLAAGRQPQVTAVGAKDILVKHIEVANPNYPLFVQTTLFTYNGYFVRAHGRPDGIYLEGAGKNFQINDRGHVGALDFKGISKVETLPFKAESMDIDLNKHAVYVTLDRDVLHETIWFVVAGKLICGAPAVAKTGHNTIRIDLRALDLGRLLIQSAKHIDLDNIANCKSGIVEAGLLEKPKTIEELFTNFNSFLVVLSNPYIGVDISPLEQYTFPTTFATEDRFHHPVMFSDGRFPTYRHRDGAGRRLLDFDVRLLDVPMDYSTGPKNGGDLYHDKVNWSHPHTLVEAYHFKIYSIFKDL</sequence>
<dbReference type="Proteomes" id="UP000221243">
    <property type="component" value="Segment"/>
</dbReference>
<dbReference type="OrthoDB" id="5432at10239"/>
<name>A0A1Q2U2R3_9CAUD</name>
<dbReference type="GeneID" id="40075064"/>
<organism evidence="1 2">
    <name type="scientific">Vibrio phage pTD1</name>
    <dbReference type="NCBI Taxonomy" id="1938577"/>
    <lineage>
        <taxon>Viruses</taxon>
        <taxon>Duplodnaviria</taxon>
        <taxon>Heunggongvirae</taxon>
        <taxon>Uroviricota</taxon>
        <taxon>Caudoviricetes</taxon>
        <taxon>Chimalliviridae</taxon>
        <taxon>Gorgonvirinae</taxon>
        <taxon>Tidunavirus</taxon>
        <taxon>Tidunavirus pTD1</taxon>
    </lineage>
</organism>
<dbReference type="EMBL" id="AP017972">
    <property type="protein sequence ID" value="BAW98257.1"/>
    <property type="molecule type" value="Genomic_DNA"/>
</dbReference>
<reference evidence="1 2" key="1">
    <citation type="submission" date="2017-01" db="EMBL/GenBank/DDBJ databases">
        <title>Complete Genome Sequence of Vibrio Parahaemolyticus Bacteriophage pTD1.</title>
        <authorList>
            <person name="Midorikawa Y."/>
            <person name="Sano M."/>
        </authorList>
    </citation>
    <scope>NUCLEOTIDE SEQUENCE [LARGE SCALE GENOMIC DNA]</scope>
    <source>
        <strain evidence="1">PTD1</strain>
    </source>
</reference>
<keyword evidence="2" id="KW-1185">Reference proteome</keyword>
<dbReference type="KEGG" id="vg:40075064"/>
<proteinExistence type="predicted"/>
<evidence type="ECO:0000313" key="2">
    <source>
        <dbReference type="Proteomes" id="UP000221243"/>
    </source>
</evidence>
<dbReference type="RefSeq" id="YP_009599335.1">
    <property type="nucleotide sequence ID" value="NC_041916.1"/>
</dbReference>
<accession>A0A1Q2U2R3</accession>
<protein>
    <submittedName>
        <fullName evidence="1">Phage protein</fullName>
    </submittedName>
</protein>